<reference evidence="3" key="1">
    <citation type="submission" date="2022-11" db="UniProtKB">
        <authorList>
            <consortium name="WormBaseParasite"/>
        </authorList>
    </citation>
    <scope>IDENTIFICATION</scope>
</reference>
<name>A0A914HA36_GLORO</name>
<feature type="chain" id="PRO_5036860277" evidence="1">
    <location>
        <begin position="22"/>
        <end position="219"/>
    </location>
</feature>
<keyword evidence="1" id="KW-0732">Signal</keyword>
<proteinExistence type="predicted"/>
<dbReference type="WBParaSite" id="Gr19_v10_g15446.t1">
    <property type="protein sequence ID" value="Gr19_v10_g15446.t1"/>
    <property type="gene ID" value="Gr19_v10_g15446"/>
</dbReference>
<evidence type="ECO:0000256" key="1">
    <source>
        <dbReference type="SAM" id="SignalP"/>
    </source>
</evidence>
<dbReference type="AlphaFoldDB" id="A0A914HA36"/>
<dbReference type="Proteomes" id="UP000887572">
    <property type="component" value="Unplaced"/>
</dbReference>
<evidence type="ECO:0000313" key="2">
    <source>
        <dbReference type="Proteomes" id="UP000887572"/>
    </source>
</evidence>
<sequence length="219" mass="24037">MPQSFIINQLLLLILVVFVHSLLPFDEPVDNCFYSLRIRGALPNGMFKKMTDWEVNDVEEGSMYDEKDCGGSFDGCATYSCIDGEQQKGGEAGAERDLKFGSSLERDDNQLFVINSCAPDGGGCNVNELRPFCAEMKGTPKCEICGTGQCNRLKIEMQPLKPKPTTKTTTKTTTKKPIIEQSTTVPEIEIPLVPLDGAAVVAHCPFFSLFCLLVFSGSF</sequence>
<evidence type="ECO:0000313" key="3">
    <source>
        <dbReference type="WBParaSite" id="Gr19_v10_g15446.t1"/>
    </source>
</evidence>
<protein>
    <submittedName>
        <fullName evidence="3">Uncharacterized protein</fullName>
    </submittedName>
</protein>
<feature type="signal peptide" evidence="1">
    <location>
        <begin position="1"/>
        <end position="21"/>
    </location>
</feature>
<organism evidence="2 3">
    <name type="scientific">Globodera rostochiensis</name>
    <name type="common">Golden nematode worm</name>
    <name type="synonym">Heterodera rostochiensis</name>
    <dbReference type="NCBI Taxonomy" id="31243"/>
    <lineage>
        <taxon>Eukaryota</taxon>
        <taxon>Metazoa</taxon>
        <taxon>Ecdysozoa</taxon>
        <taxon>Nematoda</taxon>
        <taxon>Chromadorea</taxon>
        <taxon>Rhabditida</taxon>
        <taxon>Tylenchina</taxon>
        <taxon>Tylenchomorpha</taxon>
        <taxon>Tylenchoidea</taxon>
        <taxon>Heteroderidae</taxon>
        <taxon>Heteroderinae</taxon>
        <taxon>Globodera</taxon>
    </lineage>
</organism>
<keyword evidence="2" id="KW-1185">Reference proteome</keyword>
<accession>A0A914HA36</accession>